<gene>
    <name evidence="2" type="ORF">BG015_011077</name>
</gene>
<dbReference type="Proteomes" id="UP000748756">
    <property type="component" value="Unassembled WGS sequence"/>
</dbReference>
<sequence>MDNLPMELFLAIARFFDGPTLVTCLRVCRHWHVIFHPLIWRLIQKTTWHNPRFPLYEKKLTDSAKATTPLDNPTLPTALLHVNTLQWCSVYTASDRKQRPRRQHSGIELDTLGRVVGLTSNLVCLHLQSQHKIKKFESLSLFVRDLHRLQSLKELALMLYIDTDTPVAVEELFPVFSRLNKLTITGLWISPERRQEEKVGGAGIGAVDRGAGAGSLETQQSWKIRSLTVATRLLSLARYCPALVFLTASYDFCEKTPTPETSS</sequence>
<proteinExistence type="predicted"/>
<dbReference type="Gene3D" id="1.20.1280.50">
    <property type="match status" value="1"/>
</dbReference>
<feature type="non-terminal residue" evidence="2">
    <location>
        <position position="263"/>
    </location>
</feature>
<dbReference type="OrthoDB" id="2203512at2759"/>
<evidence type="ECO:0000313" key="3">
    <source>
        <dbReference type="Proteomes" id="UP000748756"/>
    </source>
</evidence>
<name>A0A9P5RTM6_9FUNG</name>
<dbReference type="InterPro" id="IPR001810">
    <property type="entry name" value="F-box_dom"/>
</dbReference>
<dbReference type="SUPFAM" id="SSF81383">
    <property type="entry name" value="F-box domain"/>
    <property type="match status" value="1"/>
</dbReference>
<accession>A0A9P5RTM6</accession>
<dbReference type="CDD" id="cd09917">
    <property type="entry name" value="F-box_SF"/>
    <property type="match status" value="1"/>
</dbReference>
<evidence type="ECO:0000313" key="2">
    <source>
        <dbReference type="EMBL" id="KAF9147320.1"/>
    </source>
</evidence>
<organism evidence="2 3">
    <name type="scientific">Linnemannia schmuckeri</name>
    <dbReference type="NCBI Taxonomy" id="64567"/>
    <lineage>
        <taxon>Eukaryota</taxon>
        <taxon>Fungi</taxon>
        <taxon>Fungi incertae sedis</taxon>
        <taxon>Mucoromycota</taxon>
        <taxon>Mortierellomycotina</taxon>
        <taxon>Mortierellomycetes</taxon>
        <taxon>Mortierellales</taxon>
        <taxon>Mortierellaceae</taxon>
        <taxon>Linnemannia</taxon>
    </lineage>
</organism>
<protein>
    <recommendedName>
        <fullName evidence="1">F-box domain-containing protein</fullName>
    </recommendedName>
</protein>
<reference evidence="2" key="1">
    <citation type="journal article" date="2020" name="Fungal Divers.">
        <title>Resolving the Mortierellaceae phylogeny through synthesis of multi-gene phylogenetics and phylogenomics.</title>
        <authorList>
            <person name="Vandepol N."/>
            <person name="Liber J."/>
            <person name="Desiro A."/>
            <person name="Na H."/>
            <person name="Kennedy M."/>
            <person name="Barry K."/>
            <person name="Grigoriev I.V."/>
            <person name="Miller A.N."/>
            <person name="O'Donnell K."/>
            <person name="Stajich J.E."/>
            <person name="Bonito G."/>
        </authorList>
    </citation>
    <scope>NUCLEOTIDE SEQUENCE</scope>
    <source>
        <strain evidence="2">NRRL 6426</strain>
    </source>
</reference>
<keyword evidence="3" id="KW-1185">Reference proteome</keyword>
<feature type="domain" description="F-box" evidence="1">
    <location>
        <begin position="1"/>
        <end position="43"/>
    </location>
</feature>
<dbReference type="InterPro" id="IPR036047">
    <property type="entry name" value="F-box-like_dom_sf"/>
</dbReference>
<dbReference type="EMBL" id="JAAAUQ010000830">
    <property type="protein sequence ID" value="KAF9147320.1"/>
    <property type="molecule type" value="Genomic_DNA"/>
</dbReference>
<dbReference type="AlphaFoldDB" id="A0A9P5RTM6"/>
<comment type="caution">
    <text evidence="2">The sequence shown here is derived from an EMBL/GenBank/DDBJ whole genome shotgun (WGS) entry which is preliminary data.</text>
</comment>
<dbReference type="PROSITE" id="PS50181">
    <property type="entry name" value="FBOX"/>
    <property type="match status" value="1"/>
</dbReference>
<evidence type="ECO:0000259" key="1">
    <source>
        <dbReference type="PROSITE" id="PS50181"/>
    </source>
</evidence>
<dbReference type="Pfam" id="PF12937">
    <property type="entry name" value="F-box-like"/>
    <property type="match status" value="1"/>
</dbReference>